<feature type="compositionally biased region" description="Pro residues" evidence="1">
    <location>
        <begin position="193"/>
        <end position="206"/>
    </location>
</feature>
<evidence type="ECO:0000313" key="3">
    <source>
        <dbReference type="EMBL" id="QID19426.1"/>
    </source>
</evidence>
<dbReference type="EMBL" id="CP048836">
    <property type="protein sequence ID" value="QID19426.1"/>
    <property type="molecule type" value="Genomic_DNA"/>
</dbReference>
<organism evidence="3 4">
    <name type="scientific">Nitrogeniibacter mangrovi</name>
    <dbReference type="NCBI Taxonomy" id="2016596"/>
    <lineage>
        <taxon>Bacteria</taxon>
        <taxon>Pseudomonadati</taxon>
        <taxon>Pseudomonadota</taxon>
        <taxon>Betaproteobacteria</taxon>
        <taxon>Rhodocyclales</taxon>
        <taxon>Zoogloeaceae</taxon>
        <taxon>Nitrogeniibacter</taxon>
    </lineage>
</organism>
<feature type="region of interest" description="Disordered" evidence="1">
    <location>
        <begin position="190"/>
        <end position="209"/>
    </location>
</feature>
<keyword evidence="2" id="KW-0812">Transmembrane</keyword>
<feature type="region of interest" description="Disordered" evidence="1">
    <location>
        <begin position="217"/>
        <end position="238"/>
    </location>
</feature>
<evidence type="ECO:0000313" key="4">
    <source>
        <dbReference type="Proteomes" id="UP000501991"/>
    </source>
</evidence>
<keyword evidence="2" id="KW-0472">Membrane</keyword>
<protein>
    <submittedName>
        <fullName evidence="3">Uncharacterized protein</fullName>
    </submittedName>
</protein>
<accession>A0A6C1B6Q3</accession>
<proteinExistence type="predicted"/>
<name>A0A6C1B6Q3_9RHOO</name>
<dbReference type="Proteomes" id="UP000501991">
    <property type="component" value="Chromosome"/>
</dbReference>
<dbReference type="RefSeq" id="WP_173768020.1">
    <property type="nucleotide sequence ID" value="NZ_CP048836.1"/>
</dbReference>
<keyword evidence="2" id="KW-1133">Transmembrane helix</keyword>
<evidence type="ECO:0000256" key="1">
    <source>
        <dbReference type="SAM" id="MobiDB-lite"/>
    </source>
</evidence>
<dbReference type="KEGG" id="azq:G3580_18470"/>
<reference evidence="3 4" key="1">
    <citation type="submission" date="2020-02" db="EMBL/GenBank/DDBJ databases">
        <title>Nitrogenibacter mangrovi gen. nov., sp. nov. isolated from mangrove sediment, a denitrifying betaproteobacterium.</title>
        <authorList>
            <person name="Liao H."/>
            <person name="Tian Y."/>
        </authorList>
    </citation>
    <scope>NUCLEOTIDE SEQUENCE [LARGE SCALE GENOMIC DNA]</scope>
    <source>
        <strain evidence="3 4">M9-3-2</strain>
    </source>
</reference>
<feature type="transmembrane region" description="Helical" evidence="2">
    <location>
        <begin position="245"/>
        <end position="263"/>
    </location>
</feature>
<dbReference type="AlphaFoldDB" id="A0A6C1B6Q3"/>
<evidence type="ECO:0000256" key="2">
    <source>
        <dbReference type="SAM" id="Phobius"/>
    </source>
</evidence>
<gene>
    <name evidence="3" type="ORF">G3580_18470</name>
</gene>
<keyword evidence="4" id="KW-1185">Reference proteome</keyword>
<sequence>MAPAPQEEGYRIHFDGQVVDGFSREAVMLTASARLKFTDAQRDRLFSGQEVVMKRGLSEDKARHYLDTLRKLGMNARVEPPLPAPAPNPMLDAAEASLVETQLAQQSAYNFEETFHSSSTLEMAQEAMAADDIHPALRAAVAPPAAAPSDPSTHVATVINDDIVRAYADELAEAAPDPAVEALRAAHDAIPATPAPPSSPPPPEPDIAPVAAVAEDPRAGAPEDADEMPAEADAPPAAAGGATRTLAVVLGVVVVAALIAWWLA</sequence>